<keyword evidence="2" id="KW-1133">Transmembrane helix</keyword>
<dbReference type="PANTHER" id="PTHR22775:SF3">
    <property type="entry name" value="SORTING NEXIN-13"/>
    <property type="match status" value="1"/>
</dbReference>
<dbReference type="SUPFAM" id="SSF64268">
    <property type="entry name" value="PX domain"/>
    <property type="match status" value="1"/>
</dbReference>
<keyword evidence="2" id="KW-0472">Membrane</keyword>
<dbReference type="Gene3D" id="3.30.1520.10">
    <property type="entry name" value="Phox-like domain"/>
    <property type="match status" value="1"/>
</dbReference>
<evidence type="ECO:0000313" key="6">
    <source>
        <dbReference type="EMBL" id="BES92879.1"/>
    </source>
</evidence>
<dbReference type="Pfam" id="PF00787">
    <property type="entry name" value="PX"/>
    <property type="match status" value="1"/>
</dbReference>
<dbReference type="Proteomes" id="UP001307889">
    <property type="component" value="Chromosome 4"/>
</dbReference>
<protein>
    <submittedName>
        <fullName evidence="6">Sorting nexin C terminal</fullName>
    </submittedName>
</protein>
<dbReference type="CDD" id="cd06873">
    <property type="entry name" value="PX_SNX13"/>
    <property type="match status" value="1"/>
</dbReference>
<feature type="domain" description="RGS" evidence="3">
    <location>
        <begin position="366"/>
        <end position="498"/>
    </location>
</feature>
<dbReference type="InterPro" id="IPR036871">
    <property type="entry name" value="PX_dom_sf"/>
</dbReference>
<dbReference type="Pfam" id="PF08628">
    <property type="entry name" value="Nexin_C"/>
    <property type="match status" value="1"/>
</dbReference>
<dbReference type="PROSITE" id="PS51207">
    <property type="entry name" value="PXA"/>
    <property type="match status" value="1"/>
</dbReference>
<dbReference type="InterPro" id="IPR044926">
    <property type="entry name" value="RGS_subdomain_2"/>
</dbReference>
<feature type="domain" description="PXA" evidence="5">
    <location>
        <begin position="90"/>
        <end position="275"/>
    </location>
</feature>
<feature type="domain" description="PX" evidence="4">
    <location>
        <begin position="583"/>
        <end position="704"/>
    </location>
</feature>
<dbReference type="InterPro" id="IPR016137">
    <property type="entry name" value="RGS"/>
</dbReference>
<accession>A0ABN7ANQ6</accession>
<dbReference type="Gene3D" id="1.10.167.10">
    <property type="entry name" value="Regulator of G-protein Signalling 4, domain 2"/>
    <property type="match status" value="1"/>
</dbReference>
<dbReference type="InterPro" id="IPR001683">
    <property type="entry name" value="PX_dom"/>
</dbReference>
<dbReference type="SUPFAM" id="SSF48097">
    <property type="entry name" value="Regulator of G-protein signaling, RGS"/>
    <property type="match status" value="1"/>
</dbReference>
<sequence>MLSSQAACWAFLVIALFVSTFGLAFCIVFIISILLFLLGIATTVYWRQTKSLEDYLGLESLDYAHHMYEVVEKLRAEKTILKADKRLTGSHVIDEQLQEILDFVIRDFVYPWYDQVSDNEEIPHEIRVAIQNVIVGFSNRVKEADWIPFLTTQIVDDAASHLKLYRQARTRLKAAPSNSKLTLEDAFFDLEIAMENGKVCRDHLCMNPTSQRCYLQQLTDIILFYLSPELEFHCLSLRYLTREIIVNSVLLPILSKLSDPDYINQVIIYLCKDFPVTSETFMAILKTSDVVDELTATKEILNKEISTLRSRDAGGVSESTVKMQLSSLNYLGKLVDTQIARLQSGLESGVDYSHLLLSSSKLFQLPLDVLLKNNIALHYFMEHMRSVNQHPYLFFHLNIEGWKASTEQQLADLEQNTSFDKADVMLAEQYSAAKQSLERIREAASSIFEQYLTEQSSNRLMIDELVVKRLLYRIQNEKPHENWFDEAQACVLDKMQNDERCLIGFRSTSSYVKLLSELDLLRGDSSLVEGDEEDSGSLDRVSLNSDTASLPEFVIGASDCTVDSGSSSSPGAGSKDDKPSGTFTLYAEIIETGLVHEKGKTFGVYAVSVSKKYESGHRESWHIYRRYSDFYELHQKIKEKFPELSKLSFPAKKTFGNMERKTLERRMMHLNNYLRSLFTPGVLASKPGLIPILLYFLGPTDYRQTSNFSSTLDSLFRMSMQAVRTVPDSVMSSVDGMVDNLSKVLQVRTVGKEGSETAKVGASLDAETDDNIPMRIMLLLMTEVFELRASSQWLRKRLITFLRQIVRTMFGDIVNRRILDYVSFLTSPNKVASYLSAFKESLWPNGFPSEPTMPRDHATKMRTRVAAKAALLSSLPDDIKHILGSQTTLTGITTVFSLLQITRLNTRFCSVVLEGVLTNIFPGVSPALMRLHAKSERLNPGDS</sequence>
<dbReference type="EMBL" id="AP028912">
    <property type="protein sequence ID" value="BES92879.1"/>
    <property type="molecule type" value="Genomic_DNA"/>
</dbReference>
<evidence type="ECO:0000313" key="7">
    <source>
        <dbReference type="Proteomes" id="UP001307889"/>
    </source>
</evidence>
<feature type="transmembrane region" description="Helical" evidence="2">
    <location>
        <begin position="7"/>
        <end position="40"/>
    </location>
</feature>
<evidence type="ECO:0000259" key="5">
    <source>
        <dbReference type="PROSITE" id="PS51207"/>
    </source>
</evidence>
<dbReference type="Pfam" id="PF02194">
    <property type="entry name" value="PXA"/>
    <property type="match status" value="1"/>
</dbReference>
<evidence type="ECO:0000259" key="4">
    <source>
        <dbReference type="PROSITE" id="PS50195"/>
    </source>
</evidence>
<dbReference type="SMART" id="SM00315">
    <property type="entry name" value="RGS"/>
    <property type="match status" value="1"/>
</dbReference>
<gene>
    <name evidence="6" type="ORF">NTJ_05688</name>
</gene>
<dbReference type="InterPro" id="IPR003114">
    <property type="entry name" value="Phox_assoc"/>
</dbReference>
<keyword evidence="7" id="KW-1185">Reference proteome</keyword>
<organism evidence="6 7">
    <name type="scientific">Nesidiocoris tenuis</name>
    <dbReference type="NCBI Taxonomy" id="355587"/>
    <lineage>
        <taxon>Eukaryota</taxon>
        <taxon>Metazoa</taxon>
        <taxon>Ecdysozoa</taxon>
        <taxon>Arthropoda</taxon>
        <taxon>Hexapoda</taxon>
        <taxon>Insecta</taxon>
        <taxon>Pterygota</taxon>
        <taxon>Neoptera</taxon>
        <taxon>Paraneoptera</taxon>
        <taxon>Hemiptera</taxon>
        <taxon>Heteroptera</taxon>
        <taxon>Panheteroptera</taxon>
        <taxon>Cimicomorpha</taxon>
        <taxon>Miridae</taxon>
        <taxon>Dicyphina</taxon>
        <taxon>Nesidiocoris</taxon>
    </lineage>
</organism>
<dbReference type="InterPro" id="IPR037437">
    <property type="entry name" value="SNX13_PX"/>
</dbReference>
<dbReference type="SMART" id="SM00312">
    <property type="entry name" value="PX"/>
    <property type="match status" value="1"/>
</dbReference>
<dbReference type="Pfam" id="PF00615">
    <property type="entry name" value="RGS"/>
    <property type="match status" value="1"/>
</dbReference>
<dbReference type="PANTHER" id="PTHR22775">
    <property type="entry name" value="SORTING NEXIN"/>
    <property type="match status" value="1"/>
</dbReference>
<evidence type="ECO:0000256" key="2">
    <source>
        <dbReference type="SAM" id="Phobius"/>
    </source>
</evidence>
<keyword evidence="2" id="KW-0812">Transmembrane</keyword>
<proteinExistence type="inferred from homology"/>
<evidence type="ECO:0000259" key="3">
    <source>
        <dbReference type="PROSITE" id="PS50132"/>
    </source>
</evidence>
<reference evidence="6 7" key="1">
    <citation type="submission" date="2023-09" db="EMBL/GenBank/DDBJ databases">
        <title>Nesidiocoris tenuis whole genome shotgun sequence.</title>
        <authorList>
            <person name="Shibata T."/>
            <person name="Shimoda M."/>
            <person name="Kobayashi T."/>
            <person name="Uehara T."/>
        </authorList>
    </citation>
    <scope>NUCLEOTIDE SEQUENCE [LARGE SCALE GENOMIC DNA]</scope>
    <source>
        <strain evidence="6 7">Japan</strain>
    </source>
</reference>
<dbReference type="PROSITE" id="PS50132">
    <property type="entry name" value="RGS"/>
    <property type="match status" value="1"/>
</dbReference>
<name>A0ABN7ANQ6_9HEMI</name>
<dbReference type="InterPro" id="IPR013937">
    <property type="entry name" value="Sorting_nexin_C"/>
</dbReference>
<dbReference type="PROSITE" id="PS50195">
    <property type="entry name" value="PX"/>
    <property type="match status" value="1"/>
</dbReference>
<dbReference type="SMART" id="SM00313">
    <property type="entry name" value="PXA"/>
    <property type="match status" value="1"/>
</dbReference>
<evidence type="ECO:0000256" key="1">
    <source>
        <dbReference type="ARBA" id="ARBA00010883"/>
    </source>
</evidence>
<comment type="similarity">
    <text evidence="1">Belongs to the sorting nexin family.</text>
</comment>
<dbReference type="InterPro" id="IPR036305">
    <property type="entry name" value="RGS_sf"/>
</dbReference>